<feature type="coiled-coil region" evidence="1">
    <location>
        <begin position="121"/>
        <end position="215"/>
    </location>
</feature>
<protein>
    <submittedName>
        <fullName evidence="3">Uncharacterized protein</fullName>
    </submittedName>
</protein>
<proteinExistence type="predicted"/>
<name>A0A1S9S0Z1_PENBI</name>
<evidence type="ECO:0000256" key="2">
    <source>
        <dbReference type="SAM" id="MobiDB-lite"/>
    </source>
</evidence>
<feature type="compositionally biased region" description="Polar residues" evidence="2">
    <location>
        <begin position="42"/>
        <end position="56"/>
    </location>
</feature>
<dbReference type="Proteomes" id="UP000190744">
    <property type="component" value="Unassembled WGS sequence"/>
</dbReference>
<feature type="region of interest" description="Disordered" evidence="2">
    <location>
        <begin position="563"/>
        <end position="596"/>
    </location>
</feature>
<gene>
    <name evidence="3" type="ORF">PEBR_01296</name>
</gene>
<evidence type="ECO:0000256" key="1">
    <source>
        <dbReference type="SAM" id="Coils"/>
    </source>
</evidence>
<sequence length="833" mass="94061">MGRKALNVRDPINGNPRSNKTFIAYKPSTSDHTRGSKYKKLISTNQQATMGPSQRATGFKPGPEQGKAKTPRSKRTVALAKQKKEELLKRISQLELQQVLGNEKAEHDATKAITSRLRLEHNDLVRRLDEAETAVAKAESRAWQSEREMAKLQKSLSESTMGAQNNETWMELMAEENQQLEEANERIVARNIMREGELIQEIELMENRARSLEQSLTIAYKDVEEYGNLFQKETEDWAEFVNLLDKHKSENGERIRELRRLVMEYSNAMEGIQDEVNQLFQAAEVRIARNRLRRENAASRAGPRIVQWGSEISRANSRRSSEESFRDFLPFLGTYDSDSDSLPCKGEYLNMDITCKARDEYNGPYISLRQIGSDAAGLPSSSDLHIEPAKDGLHSLQTLVPTVDNGQCGFAVFDVNRPCRSSESTLSGGFDSDSNIKCDRDQDRMFGSSLQDWERGSLISQAPERHSFDEQRRGKCWNRITHDSSSPENTDGNNYIGEGWLNSSLPDPAGLHNSHLSNMSFESWKFLKKPSWSVQERTDMDRSRVKSRPVYFGHLPCGYTPPLNTSRKRVRCAPPTSHPNWDHDGEASANSEQDDSLRELDLDVVPSSGPTDCTVPQSAPFTWTVNDDPDQASILSADHRRGSSIIKESESRGVQTGDTPLLARPDNLAASLKALVMAPKGPLDQGGKVRSLSVGDLPRVLATEATSVFEHMPGSWPREAISYADINPEIASEIAIAVLRRFRALMEDILLVGIKLLNLLNPSHPQCIIYPGLMALWLWQTYEQHMEWRQWERANERYMVQQLRNQYALQVGWVDSVGFSLSQWLAFDRSSFG</sequence>
<reference evidence="4" key="1">
    <citation type="submission" date="2015-09" db="EMBL/GenBank/DDBJ databases">
        <authorList>
            <person name="Fill T.P."/>
            <person name="Baretta J.F."/>
            <person name="de Almeida L.G."/>
            <person name="Rocha M."/>
            <person name="de Souza D.H."/>
            <person name="Malavazi I."/>
            <person name="Cerdeira L.T."/>
            <person name="Hong H."/>
            <person name="Samborskyy M."/>
            <person name="de Vasconcelos A.T."/>
            <person name="Leadlay P."/>
            <person name="Rodrigues-Filho E."/>
        </authorList>
    </citation>
    <scope>NUCLEOTIDE SEQUENCE [LARGE SCALE GENOMIC DNA]</scope>
    <source>
        <strain evidence="4">LaBioMMi 136</strain>
    </source>
</reference>
<organism evidence="3 4">
    <name type="scientific">Penicillium brasilianum</name>
    <dbReference type="NCBI Taxonomy" id="104259"/>
    <lineage>
        <taxon>Eukaryota</taxon>
        <taxon>Fungi</taxon>
        <taxon>Dikarya</taxon>
        <taxon>Ascomycota</taxon>
        <taxon>Pezizomycotina</taxon>
        <taxon>Eurotiomycetes</taxon>
        <taxon>Eurotiomycetidae</taxon>
        <taxon>Eurotiales</taxon>
        <taxon>Aspergillaceae</taxon>
        <taxon>Penicillium</taxon>
    </lineage>
</organism>
<keyword evidence="1" id="KW-0175">Coiled coil</keyword>
<evidence type="ECO:0000313" key="4">
    <source>
        <dbReference type="Proteomes" id="UP000190744"/>
    </source>
</evidence>
<comment type="caution">
    <text evidence="3">The sequence shown here is derived from an EMBL/GenBank/DDBJ whole genome shotgun (WGS) entry which is preliminary data.</text>
</comment>
<dbReference type="AlphaFoldDB" id="A0A1S9S0Z1"/>
<evidence type="ECO:0000313" key="3">
    <source>
        <dbReference type="EMBL" id="OOQ91180.1"/>
    </source>
</evidence>
<accession>A0A1S9S0Z1</accession>
<feature type="region of interest" description="Disordered" evidence="2">
    <location>
        <begin position="1"/>
        <end position="74"/>
    </location>
</feature>
<dbReference type="EMBL" id="LJBN01000013">
    <property type="protein sequence ID" value="OOQ91180.1"/>
    <property type="molecule type" value="Genomic_DNA"/>
</dbReference>